<feature type="compositionally biased region" description="Basic residues" evidence="1">
    <location>
        <begin position="90"/>
        <end position="99"/>
    </location>
</feature>
<feature type="region of interest" description="Disordered" evidence="1">
    <location>
        <begin position="77"/>
        <end position="115"/>
    </location>
</feature>
<dbReference type="AlphaFoldDB" id="D5AAH2"/>
<organism evidence="2">
    <name type="scientific">Picea sitchensis</name>
    <name type="common">Sitka spruce</name>
    <name type="synonym">Pinus sitchensis</name>
    <dbReference type="NCBI Taxonomy" id="3332"/>
    <lineage>
        <taxon>Eukaryota</taxon>
        <taxon>Viridiplantae</taxon>
        <taxon>Streptophyta</taxon>
        <taxon>Embryophyta</taxon>
        <taxon>Tracheophyta</taxon>
        <taxon>Spermatophyta</taxon>
        <taxon>Pinopsida</taxon>
        <taxon>Pinidae</taxon>
        <taxon>Conifers I</taxon>
        <taxon>Pinales</taxon>
        <taxon>Pinaceae</taxon>
        <taxon>Picea</taxon>
    </lineage>
</organism>
<accession>D5AAH2</accession>
<evidence type="ECO:0000313" key="2">
    <source>
        <dbReference type="EMBL" id="ADE76541.1"/>
    </source>
</evidence>
<name>D5AAH2_PICSI</name>
<evidence type="ECO:0000256" key="1">
    <source>
        <dbReference type="SAM" id="MobiDB-lite"/>
    </source>
</evidence>
<feature type="compositionally biased region" description="Polar residues" evidence="1">
    <location>
        <begin position="215"/>
        <end position="233"/>
    </location>
</feature>
<proteinExistence type="evidence at transcript level"/>
<feature type="compositionally biased region" description="Low complexity" evidence="1">
    <location>
        <begin position="276"/>
        <end position="292"/>
    </location>
</feature>
<feature type="region of interest" description="Disordered" evidence="1">
    <location>
        <begin position="143"/>
        <end position="168"/>
    </location>
</feature>
<feature type="region of interest" description="Disordered" evidence="1">
    <location>
        <begin position="1"/>
        <end position="34"/>
    </location>
</feature>
<dbReference type="OMA" id="YHRFETH"/>
<protein>
    <submittedName>
        <fullName evidence="2">Uncharacterized protein</fullName>
    </submittedName>
</protein>
<feature type="compositionally biased region" description="Polar residues" evidence="1">
    <location>
        <begin position="20"/>
        <end position="34"/>
    </location>
</feature>
<feature type="region of interest" description="Disordered" evidence="1">
    <location>
        <begin position="215"/>
        <end position="292"/>
    </location>
</feature>
<dbReference type="EMBL" id="BT123206">
    <property type="protein sequence ID" value="ADE76541.1"/>
    <property type="molecule type" value="mRNA"/>
</dbReference>
<feature type="compositionally biased region" description="Basic and acidic residues" evidence="1">
    <location>
        <begin position="235"/>
        <end position="247"/>
    </location>
</feature>
<reference evidence="2" key="1">
    <citation type="submission" date="2010-04" db="EMBL/GenBank/DDBJ databases">
        <authorList>
            <person name="Reid K.E."/>
            <person name="Liao N."/>
            <person name="Chan S."/>
            <person name="Docking R."/>
            <person name="Taylor G."/>
            <person name="Moore R."/>
            <person name="Mayo M."/>
            <person name="Munro S."/>
            <person name="King J."/>
            <person name="Yanchuk A."/>
            <person name="Holt R."/>
            <person name="Jones S."/>
            <person name="Marra M."/>
            <person name="Ritland C.E."/>
            <person name="Ritland K."/>
            <person name="Bohlmann J."/>
        </authorList>
    </citation>
    <scope>NUCLEOTIDE SEQUENCE</scope>
    <source>
        <tissue evidence="2">Bud</tissue>
    </source>
</reference>
<feature type="compositionally biased region" description="Polar residues" evidence="1">
    <location>
        <begin position="254"/>
        <end position="263"/>
    </location>
</feature>
<sequence>MPEELHVSGLRETLHLNPSDDGSSNVDSDQQTQQHINTGTTTYHRFETHQHATNPRNTEMRTPEALARALLRARESIQNKENLVPEKPGSQRRGRRRRLVVSTSRSPLPSDYPRAPLQDITAYMHALQRSRSRTRTRMQLHGITPPRQPITHDSPVQERSAQEGPLQVEQTTTTIIPSPVPEQEIEGAVTREETDVHNLGPERPLMYQTRVDMDNSSTVDTRPGLQQDNQVQEISPRDDSRLTERTFGRAFGTVLQSGPQNEISGRDRNGSCPQPKKTSSSKNTAKTLMKMR</sequence>